<dbReference type="Proteomes" id="UP000005408">
    <property type="component" value="Unassembled WGS sequence"/>
</dbReference>
<sequence length="220" mass="25046">MGKRKFVPVSWVANQSSLLRLLRSLLDDTAQPLIINLESKFKPIVPFSLKYSVQNYNGTWQHQIITDQIKSEVVNDMHPVNNGGILETQCRKDKCSSCCLTSLHVSNTHSNKTSFQQGLLFQQKLLSDGGAHWYRSSAVLLFHHRNSVTSSNGLCLIELRSDQKGEVFQFWEFEHNNYPRSFYLRTGIIPEGATHITIFVEDKHGLTAEKKLSIQNVSII</sequence>
<evidence type="ECO:0000313" key="1">
    <source>
        <dbReference type="EnsemblMetazoa" id="G21684.3:cds"/>
    </source>
</evidence>
<proteinExistence type="predicted"/>
<dbReference type="AlphaFoldDB" id="A0A8W8JZ14"/>
<evidence type="ECO:0000313" key="2">
    <source>
        <dbReference type="Proteomes" id="UP000005408"/>
    </source>
</evidence>
<organism evidence="1 2">
    <name type="scientific">Magallana gigas</name>
    <name type="common">Pacific oyster</name>
    <name type="synonym">Crassostrea gigas</name>
    <dbReference type="NCBI Taxonomy" id="29159"/>
    <lineage>
        <taxon>Eukaryota</taxon>
        <taxon>Metazoa</taxon>
        <taxon>Spiralia</taxon>
        <taxon>Lophotrochozoa</taxon>
        <taxon>Mollusca</taxon>
        <taxon>Bivalvia</taxon>
        <taxon>Autobranchia</taxon>
        <taxon>Pteriomorphia</taxon>
        <taxon>Ostreida</taxon>
        <taxon>Ostreoidea</taxon>
        <taxon>Ostreidae</taxon>
        <taxon>Magallana</taxon>
    </lineage>
</organism>
<accession>A0A8W8JZ14</accession>
<keyword evidence="2" id="KW-1185">Reference proteome</keyword>
<dbReference type="EnsemblMetazoa" id="G21684.3">
    <property type="protein sequence ID" value="G21684.3:cds"/>
    <property type="gene ID" value="G21684"/>
</dbReference>
<name>A0A8W8JZ14_MAGGI</name>
<reference evidence="1" key="1">
    <citation type="submission" date="2022-08" db="UniProtKB">
        <authorList>
            <consortium name="EnsemblMetazoa"/>
        </authorList>
    </citation>
    <scope>IDENTIFICATION</scope>
    <source>
        <strain evidence="1">05x7-T-G4-1.051#20</strain>
    </source>
</reference>
<protein>
    <submittedName>
        <fullName evidence="1">Uncharacterized protein</fullName>
    </submittedName>
</protein>